<protein>
    <submittedName>
        <fullName evidence="2">Uncharacterized protein</fullName>
    </submittedName>
</protein>
<keyword evidence="1" id="KW-0732">Signal</keyword>
<name>A0AAD2D924_EUPCR</name>
<organism evidence="2 3">
    <name type="scientific">Euplotes crassus</name>
    <dbReference type="NCBI Taxonomy" id="5936"/>
    <lineage>
        <taxon>Eukaryota</taxon>
        <taxon>Sar</taxon>
        <taxon>Alveolata</taxon>
        <taxon>Ciliophora</taxon>
        <taxon>Intramacronucleata</taxon>
        <taxon>Spirotrichea</taxon>
        <taxon>Hypotrichia</taxon>
        <taxon>Euplotida</taxon>
        <taxon>Euplotidae</taxon>
        <taxon>Moneuplotes</taxon>
    </lineage>
</organism>
<reference evidence="2" key="1">
    <citation type="submission" date="2023-07" db="EMBL/GenBank/DDBJ databases">
        <authorList>
            <consortium name="AG Swart"/>
            <person name="Singh M."/>
            <person name="Singh A."/>
            <person name="Seah K."/>
            <person name="Emmerich C."/>
        </authorList>
    </citation>
    <scope>NUCLEOTIDE SEQUENCE</scope>
    <source>
        <strain evidence="2">DP1</strain>
    </source>
</reference>
<sequence>MSWDISMFFFSFLHSLVHIIDIPDGFFGESPFDSPTVLVEELSSSLIQTVVLTIAQFLRGMLTFPQAQAESSVF</sequence>
<proteinExistence type="predicted"/>
<evidence type="ECO:0000313" key="3">
    <source>
        <dbReference type="Proteomes" id="UP001295684"/>
    </source>
</evidence>
<dbReference type="EMBL" id="CAMPGE010026451">
    <property type="protein sequence ID" value="CAI2384141.1"/>
    <property type="molecule type" value="Genomic_DNA"/>
</dbReference>
<feature type="signal peptide" evidence="1">
    <location>
        <begin position="1"/>
        <end position="19"/>
    </location>
</feature>
<evidence type="ECO:0000256" key="1">
    <source>
        <dbReference type="SAM" id="SignalP"/>
    </source>
</evidence>
<dbReference type="Proteomes" id="UP001295684">
    <property type="component" value="Unassembled WGS sequence"/>
</dbReference>
<dbReference type="AlphaFoldDB" id="A0AAD2D924"/>
<feature type="chain" id="PRO_5041926600" evidence="1">
    <location>
        <begin position="20"/>
        <end position="74"/>
    </location>
</feature>
<accession>A0AAD2D924</accession>
<comment type="caution">
    <text evidence="2">The sequence shown here is derived from an EMBL/GenBank/DDBJ whole genome shotgun (WGS) entry which is preliminary data.</text>
</comment>
<gene>
    <name evidence="2" type="ORF">ECRASSUSDP1_LOCUS25662</name>
</gene>
<evidence type="ECO:0000313" key="2">
    <source>
        <dbReference type="EMBL" id="CAI2384141.1"/>
    </source>
</evidence>
<keyword evidence="3" id="KW-1185">Reference proteome</keyword>